<dbReference type="RefSeq" id="WP_066869232.1">
    <property type="nucleotide sequence ID" value="NZ_LNQB01000054.1"/>
</dbReference>
<dbReference type="OrthoDB" id="270162at2"/>
<gene>
    <name evidence="2" type="ORF">ATB98_16420</name>
</gene>
<evidence type="ECO:0000256" key="1">
    <source>
        <dbReference type="SAM" id="Phobius"/>
    </source>
</evidence>
<keyword evidence="1" id="KW-0472">Membrane</keyword>
<name>A0A178YPG8_SINSA</name>
<keyword evidence="1" id="KW-0812">Transmembrane</keyword>
<dbReference type="EMBL" id="LNQB01000054">
    <property type="protein sequence ID" value="OAP49470.1"/>
    <property type="molecule type" value="Genomic_DNA"/>
</dbReference>
<dbReference type="PANTHER" id="PTHR37314:SF4">
    <property type="entry name" value="UPF0700 TRANSMEMBRANE PROTEIN YOAK"/>
    <property type="match status" value="1"/>
</dbReference>
<comment type="caution">
    <text evidence="2">The sequence shown here is derived from an EMBL/GenBank/DDBJ whole genome shotgun (WGS) entry which is preliminary data.</text>
</comment>
<dbReference type="Proteomes" id="UP000078507">
    <property type="component" value="Unassembled WGS sequence"/>
</dbReference>
<dbReference type="Pfam" id="PF06912">
    <property type="entry name" value="DUF1275"/>
    <property type="match status" value="1"/>
</dbReference>
<feature type="transmembrane region" description="Helical" evidence="1">
    <location>
        <begin position="99"/>
        <end position="120"/>
    </location>
</feature>
<evidence type="ECO:0000313" key="2">
    <source>
        <dbReference type="EMBL" id="OAP49470.1"/>
    </source>
</evidence>
<dbReference type="AlphaFoldDB" id="A0A178YPG8"/>
<evidence type="ECO:0008006" key="4">
    <source>
        <dbReference type="Google" id="ProtNLM"/>
    </source>
</evidence>
<evidence type="ECO:0000313" key="3">
    <source>
        <dbReference type="Proteomes" id="UP000078507"/>
    </source>
</evidence>
<accession>A0A178YPG8</accession>
<proteinExistence type="predicted"/>
<sequence length="249" mass="26140">MKKYLKNLTAKQRNEATDRHLAYYLTFVAGAANAGGFMAVNQYTSHMSGIISAVADNIVLGNIALVAAGFAALVSFVAGAATSAILINWGRRLELEAEYALPLLVEGLLLTGFATMGALLAPAEGVAVSATVALLCFIMGLQNAIITKLSGARIRTTHVTGLVTDTGIELGKLVYWNRSEGKGSRAPVRADRAKLRLLASLIALFLLGGICGALLFRSLGDAAALFLAIPLLVIAALPVMEDVRSALER</sequence>
<feature type="transmembrane region" description="Helical" evidence="1">
    <location>
        <begin position="195"/>
        <end position="216"/>
    </location>
</feature>
<protein>
    <recommendedName>
        <fullName evidence="4">DUF1275 domain-containing protein</fullName>
    </recommendedName>
</protein>
<feature type="transmembrane region" description="Helical" evidence="1">
    <location>
        <begin position="21"/>
        <end position="43"/>
    </location>
</feature>
<feature type="transmembrane region" description="Helical" evidence="1">
    <location>
        <begin position="63"/>
        <end position="87"/>
    </location>
</feature>
<feature type="transmembrane region" description="Helical" evidence="1">
    <location>
        <begin position="126"/>
        <end position="146"/>
    </location>
</feature>
<feature type="transmembrane region" description="Helical" evidence="1">
    <location>
        <begin position="222"/>
        <end position="240"/>
    </location>
</feature>
<dbReference type="InterPro" id="IPR010699">
    <property type="entry name" value="DUF1275"/>
</dbReference>
<reference evidence="2 3" key="1">
    <citation type="submission" date="2015-11" db="EMBL/GenBank/DDBJ databases">
        <title>Ensifer anhuiense sp. nov., an effective nitrogen fixation bacterium with Glycine soja.</title>
        <authorList>
            <person name="Yan H."/>
            <person name="Chen W."/>
        </authorList>
    </citation>
    <scope>NUCLEOTIDE SEQUENCE [LARGE SCALE GENOMIC DNA]</scope>
    <source>
        <strain evidence="2 3">LMG 7837</strain>
    </source>
</reference>
<keyword evidence="3" id="KW-1185">Reference proteome</keyword>
<keyword evidence="1" id="KW-1133">Transmembrane helix</keyword>
<organism evidence="2 3">
    <name type="scientific">Sinorhizobium saheli</name>
    <dbReference type="NCBI Taxonomy" id="36856"/>
    <lineage>
        <taxon>Bacteria</taxon>
        <taxon>Pseudomonadati</taxon>
        <taxon>Pseudomonadota</taxon>
        <taxon>Alphaproteobacteria</taxon>
        <taxon>Hyphomicrobiales</taxon>
        <taxon>Rhizobiaceae</taxon>
        <taxon>Sinorhizobium/Ensifer group</taxon>
        <taxon>Sinorhizobium</taxon>
    </lineage>
</organism>
<dbReference type="PANTHER" id="PTHR37314">
    <property type="entry name" value="SLR0142 PROTEIN"/>
    <property type="match status" value="1"/>
</dbReference>